<dbReference type="GO" id="GO:0016301">
    <property type="term" value="F:kinase activity"/>
    <property type="evidence" value="ECO:0007669"/>
    <property type="project" value="UniProtKB-KW"/>
</dbReference>
<sequence>MFSRPLRSGHSLVSLLHSHSLRRRRLRGQGQAQGQGCGIQGAGSILCSPRCRRVRAARKQEDEVRGSAGGAGAAPADGGSNSKTTLFGMPVLVAVGAAAALVALLVLSAVAAALFFARRRGARPPSLSRVEHAPSSASASGSSRAASSARKEKVVGADQGAGGAGATATSSGVASSSAAASSLESPVKRKADPALRAVGGGGGAPAAGVEMEMGWGRWYDLTEVEVATGRFCHENVVGEGGYGTVYHGILAHPRSSFIALVGHGELRDLLVASCLGLGEGALGDLELLAGRVYGFLLLGRRGGGDDIVEDLLQCQIHLVDLLVSFWGRLLRHWWRRSGFHGGCDGSNKDD</sequence>
<organism evidence="12 13">
    <name type="scientific">Sorghum bicolor</name>
    <name type="common">Sorghum</name>
    <name type="synonym">Sorghum vulgare</name>
    <dbReference type="NCBI Taxonomy" id="4558"/>
    <lineage>
        <taxon>Eukaryota</taxon>
        <taxon>Viridiplantae</taxon>
        <taxon>Streptophyta</taxon>
        <taxon>Embryophyta</taxon>
        <taxon>Tracheophyta</taxon>
        <taxon>Spermatophyta</taxon>
        <taxon>Magnoliopsida</taxon>
        <taxon>Liliopsida</taxon>
        <taxon>Poales</taxon>
        <taxon>Poaceae</taxon>
        <taxon>PACMAD clade</taxon>
        <taxon>Panicoideae</taxon>
        <taxon>Andropogonodae</taxon>
        <taxon>Andropogoneae</taxon>
        <taxon>Sorghinae</taxon>
        <taxon>Sorghum</taxon>
    </lineage>
</organism>
<evidence type="ECO:0000256" key="3">
    <source>
        <dbReference type="ARBA" id="ARBA00022679"/>
    </source>
</evidence>
<comment type="caution">
    <text evidence="12">The sequence shown here is derived from an EMBL/GenBank/DDBJ whole genome shotgun (WGS) entry which is preliminary data.</text>
</comment>
<evidence type="ECO:0000256" key="4">
    <source>
        <dbReference type="ARBA" id="ARBA00022692"/>
    </source>
</evidence>
<keyword evidence="5" id="KW-0547">Nucleotide-binding</keyword>
<evidence type="ECO:0008006" key="14">
    <source>
        <dbReference type="Google" id="ProtNLM"/>
    </source>
</evidence>
<dbReference type="PANTHER" id="PTHR47984:SF31">
    <property type="entry name" value="OS03G0227900 PROTEIN"/>
    <property type="match status" value="1"/>
</dbReference>
<dbReference type="GO" id="GO:0005524">
    <property type="term" value="F:ATP binding"/>
    <property type="evidence" value="ECO:0007669"/>
    <property type="project" value="UniProtKB-KW"/>
</dbReference>
<keyword evidence="3" id="KW-0808">Transferase</keyword>
<dbReference type="GO" id="GO:0016020">
    <property type="term" value="C:membrane"/>
    <property type="evidence" value="ECO:0007669"/>
    <property type="project" value="UniProtKB-SubCell"/>
</dbReference>
<reference evidence="12" key="2">
    <citation type="submission" date="2020-10" db="EMBL/GenBank/DDBJ databases">
        <authorList>
            <person name="Cooper E.A."/>
            <person name="Brenton Z.W."/>
            <person name="Flinn B.S."/>
            <person name="Jenkins J."/>
            <person name="Shu S."/>
            <person name="Flowers D."/>
            <person name="Luo F."/>
            <person name="Wang Y."/>
            <person name="Xia P."/>
            <person name="Barry K."/>
            <person name="Daum C."/>
            <person name="Lipzen A."/>
            <person name="Yoshinaga Y."/>
            <person name="Schmutz J."/>
            <person name="Saski C."/>
            <person name="Vermerris W."/>
            <person name="Kresovich S."/>
        </authorList>
    </citation>
    <scope>NUCLEOTIDE SEQUENCE</scope>
</reference>
<evidence type="ECO:0000313" key="12">
    <source>
        <dbReference type="EMBL" id="KAG0544105.1"/>
    </source>
</evidence>
<accession>A0A921UUS8</accession>
<evidence type="ECO:0000313" key="13">
    <source>
        <dbReference type="Proteomes" id="UP000807115"/>
    </source>
</evidence>
<reference evidence="12" key="1">
    <citation type="journal article" date="2019" name="BMC Genomics">
        <title>A new reference genome for Sorghum bicolor reveals high levels of sequence similarity between sweet and grain genotypes: implications for the genetics of sugar metabolism.</title>
        <authorList>
            <person name="Cooper E.A."/>
            <person name="Brenton Z.W."/>
            <person name="Flinn B.S."/>
            <person name="Jenkins J."/>
            <person name="Shu S."/>
            <person name="Flowers D."/>
            <person name="Luo F."/>
            <person name="Wang Y."/>
            <person name="Xia P."/>
            <person name="Barry K."/>
            <person name="Daum C."/>
            <person name="Lipzen A."/>
            <person name="Yoshinaga Y."/>
            <person name="Schmutz J."/>
            <person name="Saski C."/>
            <person name="Vermerris W."/>
            <person name="Kresovich S."/>
        </authorList>
    </citation>
    <scope>NUCLEOTIDE SEQUENCE</scope>
</reference>
<dbReference type="InterPro" id="IPR011009">
    <property type="entry name" value="Kinase-like_dom_sf"/>
</dbReference>
<dbReference type="EMBL" id="CM027681">
    <property type="protein sequence ID" value="KAG0544105.1"/>
    <property type="molecule type" value="Genomic_DNA"/>
</dbReference>
<dbReference type="Proteomes" id="UP000807115">
    <property type="component" value="Chromosome 2"/>
</dbReference>
<evidence type="ECO:0000256" key="7">
    <source>
        <dbReference type="ARBA" id="ARBA00022840"/>
    </source>
</evidence>
<keyword evidence="2" id="KW-0597">Phosphoprotein</keyword>
<proteinExistence type="predicted"/>
<dbReference type="PANTHER" id="PTHR47984">
    <property type="entry name" value="OS01G0323000 PROTEIN"/>
    <property type="match status" value="1"/>
</dbReference>
<feature type="region of interest" description="Disordered" evidence="10">
    <location>
        <begin position="58"/>
        <end position="80"/>
    </location>
</feature>
<keyword evidence="9 11" id="KW-0472">Membrane</keyword>
<evidence type="ECO:0000256" key="11">
    <source>
        <dbReference type="SAM" id="Phobius"/>
    </source>
</evidence>
<evidence type="ECO:0000256" key="1">
    <source>
        <dbReference type="ARBA" id="ARBA00004167"/>
    </source>
</evidence>
<feature type="region of interest" description="Disordered" evidence="10">
    <location>
        <begin position="124"/>
        <end position="171"/>
    </location>
</feature>
<dbReference type="InterPro" id="IPR052232">
    <property type="entry name" value="RLK_Ser/Thr-Kinase"/>
</dbReference>
<name>A0A921UUS8_SORBI</name>
<dbReference type="AlphaFoldDB" id="A0A921UUS8"/>
<evidence type="ECO:0000256" key="2">
    <source>
        <dbReference type="ARBA" id="ARBA00022553"/>
    </source>
</evidence>
<evidence type="ECO:0000256" key="5">
    <source>
        <dbReference type="ARBA" id="ARBA00022741"/>
    </source>
</evidence>
<keyword evidence="6" id="KW-0418">Kinase</keyword>
<gene>
    <name evidence="12" type="ORF">BDA96_02G246000</name>
</gene>
<evidence type="ECO:0000256" key="9">
    <source>
        <dbReference type="ARBA" id="ARBA00023136"/>
    </source>
</evidence>
<comment type="subcellular location">
    <subcellularLocation>
        <location evidence="1">Membrane</location>
        <topology evidence="1">Single-pass membrane protein</topology>
    </subcellularLocation>
</comment>
<feature type="transmembrane region" description="Helical" evidence="11">
    <location>
        <begin position="91"/>
        <end position="117"/>
    </location>
</feature>
<dbReference type="SUPFAM" id="SSF56112">
    <property type="entry name" value="Protein kinase-like (PK-like)"/>
    <property type="match status" value="1"/>
</dbReference>
<evidence type="ECO:0000256" key="10">
    <source>
        <dbReference type="SAM" id="MobiDB-lite"/>
    </source>
</evidence>
<keyword evidence="4 11" id="KW-0812">Transmembrane</keyword>
<evidence type="ECO:0000256" key="6">
    <source>
        <dbReference type="ARBA" id="ARBA00022777"/>
    </source>
</evidence>
<feature type="compositionally biased region" description="Low complexity" evidence="10">
    <location>
        <begin position="133"/>
        <end position="148"/>
    </location>
</feature>
<dbReference type="Gene3D" id="3.30.200.20">
    <property type="entry name" value="Phosphorylase Kinase, domain 1"/>
    <property type="match status" value="1"/>
</dbReference>
<evidence type="ECO:0000256" key="8">
    <source>
        <dbReference type="ARBA" id="ARBA00022989"/>
    </source>
</evidence>
<keyword evidence="7" id="KW-0067">ATP-binding</keyword>
<protein>
    <recommendedName>
        <fullName evidence="14">Protein kinase domain-containing protein</fullName>
    </recommendedName>
</protein>
<keyword evidence="8 11" id="KW-1133">Transmembrane helix</keyword>